<proteinExistence type="predicted"/>
<dbReference type="EMBL" id="LGUB01001374">
    <property type="protein sequence ID" value="KRH91939.1"/>
    <property type="molecule type" value="Genomic_DNA"/>
</dbReference>
<organism evidence="1 2">
    <name type="scientific">Pseudoloma neurophilia</name>
    <dbReference type="NCBI Taxonomy" id="146866"/>
    <lineage>
        <taxon>Eukaryota</taxon>
        <taxon>Fungi</taxon>
        <taxon>Fungi incertae sedis</taxon>
        <taxon>Microsporidia</taxon>
        <taxon>Pseudoloma</taxon>
    </lineage>
</organism>
<keyword evidence="2" id="KW-1185">Reference proteome</keyword>
<sequence>KGFSDLNEIEKMSAIVRKADVKIKKWFYDAGSKNRLPEKYTVFKKKFVEYTLQEGVENCIKYRNESWVGYVKRLRYIAIQSQDGEEFVMNKCKETPAPIGLQNIFIIPNVPLDDIIVMVKDWEKWKRKREIFIIRLSQKMINRKNIKITINHSSQKEMLHVLNAIRKGICPKLSTEK</sequence>
<accession>A0A0R0LQZ0</accession>
<dbReference type="VEuPathDB" id="MicrosporidiaDB:M153_17467000691"/>
<protein>
    <submittedName>
        <fullName evidence="1">Uncharacterized protein</fullName>
    </submittedName>
</protein>
<reference evidence="1 2" key="1">
    <citation type="submission" date="2015-07" db="EMBL/GenBank/DDBJ databases">
        <title>The genome of Pseudoloma neurophilia, a relevant intracellular parasite of the zebrafish.</title>
        <authorList>
            <person name="Ndikumana S."/>
            <person name="Pelin A."/>
            <person name="Sanders J."/>
            <person name="Corradi N."/>
        </authorList>
    </citation>
    <scope>NUCLEOTIDE SEQUENCE [LARGE SCALE GENOMIC DNA]</scope>
    <source>
        <strain evidence="1 2">MK1</strain>
    </source>
</reference>
<gene>
    <name evidence="1" type="ORF">M153_17467000691</name>
</gene>
<dbReference type="Proteomes" id="UP000051530">
    <property type="component" value="Unassembled WGS sequence"/>
</dbReference>
<evidence type="ECO:0000313" key="2">
    <source>
        <dbReference type="Proteomes" id="UP000051530"/>
    </source>
</evidence>
<comment type="caution">
    <text evidence="1">The sequence shown here is derived from an EMBL/GenBank/DDBJ whole genome shotgun (WGS) entry which is preliminary data.</text>
</comment>
<feature type="non-terminal residue" evidence="1">
    <location>
        <position position="1"/>
    </location>
</feature>
<dbReference type="OrthoDB" id="2195904at2759"/>
<dbReference type="AlphaFoldDB" id="A0A0R0LQZ0"/>
<evidence type="ECO:0000313" key="1">
    <source>
        <dbReference type="EMBL" id="KRH91939.1"/>
    </source>
</evidence>
<name>A0A0R0LQZ0_9MICR</name>